<dbReference type="SMART" id="SM00320">
    <property type="entry name" value="WD40"/>
    <property type="match status" value="6"/>
</dbReference>
<dbReference type="AlphaFoldDB" id="A0A4S4KHB0"/>
<dbReference type="InterPro" id="IPR015943">
    <property type="entry name" value="WD40/YVTN_repeat-like_dom_sf"/>
</dbReference>
<dbReference type="Proteomes" id="UP000308199">
    <property type="component" value="Unassembled WGS sequence"/>
</dbReference>
<proteinExistence type="predicted"/>
<dbReference type="PANTHER" id="PTHR13211:SF0">
    <property type="entry name" value="TELOMERASE CAJAL BODY PROTEIN 1"/>
    <property type="match status" value="1"/>
</dbReference>
<comment type="caution">
    <text evidence="2">The sequence shown here is derived from an EMBL/GenBank/DDBJ whole genome shotgun (WGS) entry which is preliminary data.</text>
</comment>
<evidence type="ECO:0000313" key="3">
    <source>
        <dbReference type="Proteomes" id="UP000308199"/>
    </source>
</evidence>
<feature type="compositionally biased region" description="Basic residues" evidence="1">
    <location>
        <begin position="430"/>
        <end position="441"/>
    </location>
</feature>
<feature type="compositionally biased region" description="Polar residues" evidence="1">
    <location>
        <begin position="388"/>
        <end position="397"/>
    </location>
</feature>
<feature type="compositionally biased region" description="Polar residues" evidence="1">
    <location>
        <begin position="14"/>
        <end position="30"/>
    </location>
</feature>
<sequence>MEATECSVPPWHPPQSNMSSMPNVVASGSPQKGGEYPNNFFRCAKWCPDGSRALAQCEDRSLQMLQLPAELVENAMVQIGEYPVLIDISSAPANMTMLSMTKSQTQYSDSLHRFWTFPGILEQVPAILVCIAFWLLLENVRSSYWMQWTAGRCVQLRASYKIVDHRERQVAPHSMTFNGMATHVYCGYEDAIEVFDFQRPGEGSKLPTTPSKKSRDGMKGIVSSIAFCPDYSGLFAASSLSSAITLFTEATGEDPVAYLDGMSSAITQVKFDPARPHLLYAAQRRSDEILCWDVREPLEVLQRFSRSGRRSNQKRLFDIDPAGQWLASGDEDGCISLFDLAPGRSDGPAMKFKAHDGAFLRKPDHSVGSVAFSPIDSSLLSVSGSRHFHTTSATTPSAEDGQYDSDTDESASSDSYSNTDPNQPDASDKRHGRAIRRRRQPARPFVKDSSAKVWKFSTVSGEIQVDSQS</sequence>
<dbReference type="InterPro" id="IPR036322">
    <property type="entry name" value="WD40_repeat_dom_sf"/>
</dbReference>
<reference evidence="2 3" key="1">
    <citation type="submission" date="2019-02" db="EMBL/GenBank/DDBJ databases">
        <title>Genome sequencing of the rare red list fungi Phellinidium pouzarii.</title>
        <authorList>
            <person name="Buettner E."/>
            <person name="Kellner H."/>
        </authorList>
    </citation>
    <scope>NUCLEOTIDE SEQUENCE [LARGE SCALE GENOMIC DNA]</scope>
    <source>
        <strain evidence="2 3">DSM 108285</strain>
    </source>
</reference>
<accession>A0A4S4KHB0</accession>
<dbReference type="InterPro" id="IPR051150">
    <property type="entry name" value="SWT21/TCAB1_mRNA_Telomere"/>
</dbReference>
<feature type="compositionally biased region" description="Acidic residues" evidence="1">
    <location>
        <begin position="401"/>
        <end position="411"/>
    </location>
</feature>
<organism evidence="2 3">
    <name type="scientific">Phellinidium pouzarii</name>
    <dbReference type="NCBI Taxonomy" id="167371"/>
    <lineage>
        <taxon>Eukaryota</taxon>
        <taxon>Fungi</taxon>
        <taxon>Dikarya</taxon>
        <taxon>Basidiomycota</taxon>
        <taxon>Agaricomycotina</taxon>
        <taxon>Agaricomycetes</taxon>
        <taxon>Hymenochaetales</taxon>
        <taxon>Hymenochaetaceae</taxon>
        <taxon>Phellinidium</taxon>
    </lineage>
</organism>
<dbReference type="EMBL" id="SGPK01000796">
    <property type="protein sequence ID" value="THG97533.1"/>
    <property type="molecule type" value="Genomic_DNA"/>
</dbReference>
<protein>
    <recommendedName>
        <fullName evidence="4">DUF2415 domain-containing protein</fullName>
    </recommendedName>
</protein>
<evidence type="ECO:0008006" key="4">
    <source>
        <dbReference type="Google" id="ProtNLM"/>
    </source>
</evidence>
<evidence type="ECO:0000256" key="1">
    <source>
        <dbReference type="SAM" id="MobiDB-lite"/>
    </source>
</evidence>
<name>A0A4S4KHB0_9AGAM</name>
<dbReference type="SUPFAM" id="SSF50978">
    <property type="entry name" value="WD40 repeat-like"/>
    <property type="match status" value="1"/>
</dbReference>
<dbReference type="InterPro" id="IPR001680">
    <property type="entry name" value="WD40_rpt"/>
</dbReference>
<feature type="region of interest" description="Disordered" evidence="1">
    <location>
        <begin position="1"/>
        <end position="31"/>
    </location>
</feature>
<dbReference type="Gene3D" id="2.130.10.10">
    <property type="entry name" value="YVTN repeat-like/Quinoprotein amine dehydrogenase"/>
    <property type="match status" value="2"/>
</dbReference>
<feature type="region of interest" description="Disordered" evidence="1">
    <location>
        <begin position="388"/>
        <end position="449"/>
    </location>
</feature>
<keyword evidence="3" id="KW-1185">Reference proteome</keyword>
<dbReference type="OrthoDB" id="239865at2759"/>
<dbReference type="PANTHER" id="PTHR13211">
    <property type="entry name" value="TELOMERASE CAJAL BODY PROTEIN 1"/>
    <property type="match status" value="1"/>
</dbReference>
<evidence type="ECO:0000313" key="2">
    <source>
        <dbReference type="EMBL" id="THG97533.1"/>
    </source>
</evidence>
<gene>
    <name evidence="2" type="ORF">EW145_g7598</name>
</gene>
<dbReference type="Pfam" id="PF00400">
    <property type="entry name" value="WD40"/>
    <property type="match status" value="1"/>
</dbReference>